<evidence type="ECO:0000313" key="6">
    <source>
        <dbReference type="Proteomes" id="UP001139971"/>
    </source>
</evidence>
<feature type="signal peptide" evidence="3">
    <location>
        <begin position="1"/>
        <end position="22"/>
    </location>
</feature>
<gene>
    <name evidence="5" type="ORF">OD750_018735</name>
</gene>
<dbReference type="InterPro" id="IPR058637">
    <property type="entry name" value="YknX-like_C"/>
</dbReference>
<dbReference type="Gene3D" id="2.40.50.100">
    <property type="match status" value="1"/>
</dbReference>
<accession>A0A9X3YLR1</accession>
<dbReference type="NCBIfam" id="TIGR01730">
    <property type="entry name" value="RND_mfp"/>
    <property type="match status" value="1"/>
</dbReference>
<dbReference type="SUPFAM" id="SSF111369">
    <property type="entry name" value="HlyD-like secretion proteins"/>
    <property type="match status" value="1"/>
</dbReference>
<evidence type="ECO:0000313" key="5">
    <source>
        <dbReference type="EMBL" id="MDC8014587.1"/>
    </source>
</evidence>
<protein>
    <submittedName>
        <fullName evidence="5">Efflux RND transporter periplasmic adaptor subunit</fullName>
    </submittedName>
</protein>
<evidence type="ECO:0000256" key="3">
    <source>
        <dbReference type="SAM" id="SignalP"/>
    </source>
</evidence>
<evidence type="ECO:0000256" key="1">
    <source>
        <dbReference type="ARBA" id="ARBA00009477"/>
    </source>
</evidence>
<dbReference type="EMBL" id="JAOVZO020000018">
    <property type="protein sequence ID" value="MDC8014587.1"/>
    <property type="molecule type" value="Genomic_DNA"/>
</dbReference>
<dbReference type="Proteomes" id="UP001139971">
    <property type="component" value="Unassembled WGS sequence"/>
</dbReference>
<evidence type="ECO:0000259" key="4">
    <source>
        <dbReference type="Pfam" id="PF25989"/>
    </source>
</evidence>
<feature type="chain" id="PRO_5040959974" evidence="3">
    <location>
        <begin position="23"/>
        <end position="370"/>
    </location>
</feature>
<keyword evidence="2" id="KW-0175">Coiled coil</keyword>
<dbReference type="GO" id="GO:0015562">
    <property type="term" value="F:efflux transmembrane transporter activity"/>
    <property type="evidence" value="ECO:0007669"/>
    <property type="project" value="TreeGrafter"/>
</dbReference>
<keyword evidence="6" id="KW-1185">Reference proteome</keyword>
<name>A0A9X3YLR1_9GAMM</name>
<sequence>MQQRRIARIGAAFFLLPAVLVAACDGNREDPAQSAPPPVLSVAVTHARIAALPVRVPATGNIAAWQEASIGAEADGLRLVAVDVDVGDTVRRGQVLARFSADIVRAELAEASAAVAQAAAQVDEAQSNAARARSLTHTGALSTQQIDQYVVAAATGRARLEATRAAERRQRLRVTQTRVVAPDDGIVTSRTATVGAVVPAGQELFRVIRDGRLEWRAAVAAADIGRLAPGQVATLDIEGHAVRGRLRTIAPAIDTQTRTGLVYVDLPDDPAIRTGAFARGHVELGDAPALTVPQSAVLLRDGFRYVMRVGPASTVVMQKVSVGRRAGDRLEITEGLSASDAVIVSGLGFLADGDTVRIVDASATPAGSDS</sequence>
<comment type="similarity">
    <text evidence="1">Belongs to the membrane fusion protein (MFP) (TC 8.A.1) family.</text>
</comment>
<dbReference type="Pfam" id="PF25989">
    <property type="entry name" value="YknX_C"/>
    <property type="match status" value="1"/>
</dbReference>
<keyword evidence="3" id="KW-0732">Signal</keyword>
<dbReference type="PROSITE" id="PS51257">
    <property type="entry name" value="PROKAR_LIPOPROTEIN"/>
    <property type="match status" value="1"/>
</dbReference>
<dbReference type="PANTHER" id="PTHR30469:SF15">
    <property type="entry name" value="HLYD FAMILY OF SECRETION PROTEINS"/>
    <property type="match status" value="1"/>
</dbReference>
<dbReference type="Gene3D" id="2.40.420.20">
    <property type="match status" value="1"/>
</dbReference>
<reference evidence="5" key="1">
    <citation type="submission" date="2023-02" db="EMBL/GenBank/DDBJ databases">
        <title>Tahibacter soli sp. nov. isolated from soil.</title>
        <authorList>
            <person name="Baek J.H."/>
            <person name="Lee J.K."/>
            <person name="Choi D.G."/>
            <person name="Jeon C.O."/>
        </authorList>
    </citation>
    <scope>NUCLEOTIDE SEQUENCE</scope>
    <source>
        <strain evidence="5">BL</strain>
    </source>
</reference>
<dbReference type="GO" id="GO:1990281">
    <property type="term" value="C:efflux pump complex"/>
    <property type="evidence" value="ECO:0007669"/>
    <property type="project" value="TreeGrafter"/>
</dbReference>
<proteinExistence type="inferred from homology"/>
<comment type="caution">
    <text evidence="5">The sequence shown here is derived from an EMBL/GenBank/DDBJ whole genome shotgun (WGS) entry which is preliminary data.</text>
</comment>
<dbReference type="AlphaFoldDB" id="A0A9X3YLR1"/>
<dbReference type="RefSeq" id="WP_263542197.1">
    <property type="nucleotide sequence ID" value="NZ_JAOVZO020000018.1"/>
</dbReference>
<feature type="coiled-coil region" evidence="2">
    <location>
        <begin position="108"/>
        <end position="135"/>
    </location>
</feature>
<evidence type="ECO:0000256" key="2">
    <source>
        <dbReference type="SAM" id="Coils"/>
    </source>
</evidence>
<organism evidence="5 6">
    <name type="scientific">Tahibacter soli</name>
    <dbReference type="NCBI Taxonomy" id="2983605"/>
    <lineage>
        <taxon>Bacteria</taxon>
        <taxon>Pseudomonadati</taxon>
        <taxon>Pseudomonadota</taxon>
        <taxon>Gammaproteobacteria</taxon>
        <taxon>Lysobacterales</taxon>
        <taxon>Rhodanobacteraceae</taxon>
        <taxon>Tahibacter</taxon>
    </lineage>
</organism>
<dbReference type="InterPro" id="IPR006143">
    <property type="entry name" value="RND_pump_MFP"/>
</dbReference>
<dbReference type="Gene3D" id="1.10.287.470">
    <property type="entry name" value="Helix hairpin bin"/>
    <property type="match status" value="1"/>
</dbReference>
<feature type="domain" description="YknX-like C-terminal permuted SH3-like" evidence="4">
    <location>
        <begin position="289"/>
        <end position="357"/>
    </location>
</feature>
<dbReference type="Gene3D" id="2.40.30.170">
    <property type="match status" value="1"/>
</dbReference>
<dbReference type="PANTHER" id="PTHR30469">
    <property type="entry name" value="MULTIDRUG RESISTANCE PROTEIN MDTA"/>
    <property type="match status" value="1"/>
</dbReference>